<dbReference type="AlphaFoldDB" id="A0A383ART6"/>
<dbReference type="GO" id="GO:0046872">
    <property type="term" value="F:metal ion binding"/>
    <property type="evidence" value="ECO:0007669"/>
    <property type="project" value="UniProtKB-KW"/>
</dbReference>
<gene>
    <name evidence="8" type="ORF">METZ01_LOCUS463306</name>
</gene>
<organism evidence="8">
    <name type="scientific">marine metagenome</name>
    <dbReference type="NCBI Taxonomy" id="408172"/>
    <lineage>
        <taxon>unclassified sequences</taxon>
        <taxon>metagenomes</taxon>
        <taxon>ecological metagenomes</taxon>
    </lineage>
</organism>
<evidence type="ECO:0000259" key="7">
    <source>
        <dbReference type="Pfam" id="PF01435"/>
    </source>
</evidence>
<keyword evidence="6" id="KW-0482">Metalloprotease</keyword>
<feature type="domain" description="Peptidase M48" evidence="7">
    <location>
        <begin position="3"/>
        <end position="72"/>
    </location>
</feature>
<comment type="cofactor">
    <cofactor evidence="1">
        <name>Zn(2+)</name>
        <dbReference type="ChEBI" id="CHEBI:29105"/>
    </cofactor>
</comment>
<keyword evidence="3" id="KW-0479">Metal-binding</keyword>
<evidence type="ECO:0000256" key="5">
    <source>
        <dbReference type="ARBA" id="ARBA00022833"/>
    </source>
</evidence>
<sequence>LIMSFFGNFISRKHEFEADEFAKNTIGSAEYLIDGLKKLTVTNLGNLTPHPLTVWLHYSHPPVLQRIKVLNKNDQN</sequence>
<dbReference type="EMBL" id="UINC01194390">
    <property type="protein sequence ID" value="SVE10452.1"/>
    <property type="molecule type" value="Genomic_DNA"/>
</dbReference>
<dbReference type="InterPro" id="IPR001915">
    <property type="entry name" value="Peptidase_M48"/>
</dbReference>
<evidence type="ECO:0000256" key="1">
    <source>
        <dbReference type="ARBA" id="ARBA00001947"/>
    </source>
</evidence>
<evidence type="ECO:0000256" key="3">
    <source>
        <dbReference type="ARBA" id="ARBA00022723"/>
    </source>
</evidence>
<dbReference type="GO" id="GO:0004222">
    <property type="term" value="F:metalloendopeptidase activity"/>
    <property type="evidence" value="ECO:0007669"/>
    <property type="project" value="InterPro"/>
</dbReference>
<keyword evidence="2" id="KW-0645">Protease</keyword>
<evidence type="ECO:0000256" key="6">
    <source>
        <dbReference type="ARBA" id="ARBA00023049"/>
    </source>
</evidence>
<feature type="non-terminal residue" evidence="8">
    <location>
        <position position="1"/>
    </location>
</feature>
<evidence type="ECO:0000256" key="2">
    <source>
        <dbReference type="ARBA" id="ARBA00022670"/>
    </source>
</evidence>
<proteinExistence type="predicted"/>
<keyword evidence="5" id="KW-0862">Zinc</keyword>
<dbReference type="Pfam" id="PF01435">
    <property type="entry name" value="Peptidase_M48"/>
    <property type="match status" value="1"/>
</dbReference>
<dbReference type="PANTHER" id="PTHR10120">
    <property type="entry name" value="CAAX PRENYL PROTEASE 1"/>
    <property type="match status" value="1"/>
</dbReference>
<protein>
    <recommendedName>
        <fullName evidence="7">Peptidase M48 domain-containing protein</fullName>
    </recommendedName>
</protein>
<accession>A0A383ART6</accession>
<evidence type="ECO:0000313" key="8">
    <source>
        <dbReference type="EMBL" id="SVE10452.1"/>
    </source>
</evidence>
<reference evidence="8" key="1">
    <citation type="submission" date="2018-05" db="EMBL/GenBank/DDBJ databases">
        <authorList>
            <person name="Lanie J.A."/>
            <person name="Ng W.-L."/>
            <person name="Kazmierczak K.M."/>
            <person name="Andrzejewski T.M."/>
            <person name="Davidsen T.M."/>
            <person name="Wayne K.J."/>
            <person name="Tettelin H."/>
            <person name="Glass J.I."/>
            <person name="Rusch D."/>
            <person name="Podicherti R."/>
            <person name="Tsui H.-C.T."/>
            <person name="Winkler M.E."/>
        </authorList>
    </citation>
    <scope>NUCLEOTIDE SEQUENCE</scope>
</reference>
<name>A0A383ART6_9ZZZZ</name>
<keyword evidence="4" id="KW-0378">Hydrolase</keyword>
<dbReference type="GO" id="GO:0006508">
    <property type="term" value="P:proteolysis"/>
    <property type="evidence" value="ECO:0007669"/>
    <property type="project" value="UniProtKB-KW"/>
</dbReference>
<evidence type="ECO:0000256" key="4">
    <source>
        <dbReference type="ARBA" id="ARBA00022801"/>
    </source>
</evidence>